<protein>
    <submittedName>
        <fullName evidence="3">Uncharacterized protein LOC118887392</fullName>
    </submittedName>
</protein>
<feature type="region of interest" description="Disordered" evidence="1">
    <location>
        <begin position="142"/>
        <end position="238"/>
    </location>
</feature>
<accession>A0A8B8WAB0</accession>
<evidence type="ECO:0000256" key="1">
    <source>
        <dbReference type="SAM" id="MobiDB-lite"/>
    </source>
</evidence>
<proteinExistence type="predicted"/>
<dbReference type="GeneID" id="118887392"/>
<dbReference type="KEGG" id="bmus:118887392"/>
<feature type="compositionally biased region" description="Pro residues" evidence="1">
    <location>
        <begin position="9"/>
        <end position="18"/>
    </location>
</feature>
<organism evidence="2 3">
    <name type="scientific">Balaenoptera musculus</name>
    <name type="common">Blue whale</name>
    <dbReference type="NCBI Taxonomy" id="9771"/>
    <lineage>
        <taxon>Eukaryota</taxon>
        <taxon>Metazoa</taxon>
        <taxon>Chordata</taxon>
        <taxon>Craniata</taxon>
        <taxon>Vertebrata</taxon>
        <taxon>Euteleostomi</taxon>
        <taxon>Mammalia</taxon>
        <taxon>Eutheria</taxon>
        <taxon>Laurasiatheria</taxon>
        <taxon>Artiodactyla</taxon>
        <taxon>Whippomorpha</taxon>
        <taxon>Cetacea</taxon>
        <taxon>Mysticeti</taxon>
        <taxon>Balaenopteridae</taxon>
        <taxon>Balaenoptera</taxon>
    </lineage>
</organism>
<sequence length="247" mass="26097">MSKGWEEGPSPPKAPTLPPAHVLPGPLAPDRTEPWAPRVTGLTPPRGSAARPGRNRCGQARGALRTPRPRGREADVHSRAAEPGSGGGVRWRGRPGPVLTRGQLLSAPQGGHSVDRLQGTSDCKFTPCLVQRVWARPPVRFSRTAAQGRRHGVSEQSSQPAPRITPQPGESCGVSERPSTAHRRQGQPCRAPLDTISSPALGDRATDPGTSGTSPFSGENLSSGPWPRAQRPPISSLLPTFVSLVVP</sequence>
<feature type="compositionally biased region" description="Polar residues" evidence="1">
    <location>
        <begin position="208"/>
        <end position="223"/>
    </location>
</feature>
<keyword evidence="2" id="KW-1185">Reference proteome</keyword>
<name>A0A8B8WAB0_BALMU</name>
<feature type="region of interest" description="Disordered" evidence="1">
    <location>
        <begin position="1"/>
        <end position="120"/>
    </location>
</feature>
<evidence type="ECO:0000313" key="2">
    <source>
        <dbReference type="Proteomes" id="UP000694857"/>
    </source>
</evidence>
<feature type="compositionally biased region" description="Basic and acidic residues" evidence="1">
    <location>
        <begin position="70"/>
        <end position="80"/>
    </location>
</feature>
<dbReference type="RefSeq" id="XP_036694077.1">
    <property type="nucleotide sequence ID" value="XM_036838182.1"/>
</dbReference>
<reference evidence="3" key="1">
    <citation type="submission" date="2025-08" db="UniProtKB">
        <authorList>
            <consortium name="RefSeq"/>
        </authorList>
    </citation>
    <scope>IDENTIFICATION</scope>
    <source>
        <tissue evidence="3">Epidermis and Blubber</tissue>
    </source>
</reference>
<evidence type="ECO:0000313" key="3">
    <source>
        <dbReference type="RefSeq" id="XP_036694077.1"/>
    </source>
</evidence>
<gene>
    <name evidence="3" type="primary">LOC118887392</name>
</gene>
<dbReference type="AlphaFoldDB" id="A0A8B8WAB0"/>
<dbReference type="Proteomes" id="UP000694857">
    <property type="component" value="Chromosome 20"/>
</dbReference>